<evidence type="ECO:0000256" key="4">
    <source>
        <dbReference type="ARBA" id="ARBA00012438"/>
    </source>
</evidence>
<evidence type="ECO:0000256" key="14">
    <source>
        <dbReference type="ARBA" id="ARBA00024827"/>
    </source>
</evidence>
<evidence type="ECO:0000256" key="5">
    <source>
        <dbReference type="ARBA" id="ARBA00017322"/>
    </source>
</evidence>
<evidence type="ECO:0000259" key="17">
    <source>
        <dbReference type="PROSITE" id="PS50109"/>
    </source>
</evidence>
<dbReference type="InterPro" id="IPR011712">
    <property type="entry name" value="Sig_transdc_His_kin_sub3_dim/P"/>
</dbReference>
<dbReference type="InterPro" id="IPR017205">
    <property type="entry name" value="Sig_transdc_His_kinase_ChrS"/>
</dbReference>
<evidence type="ECO:0000256" key="15">
    <source>
        <dbReference type="ARBA" id="ARBA00030800"/>
    </source>
</evidence>
<accession>A0ABV5LU53</accession>
<comment type="function">
    <text evidence="14">Member of the two-component regulatory system NreB/NreC involved in the control of dissimilatory nitrate/nitrite reduction in response to oxygen. NreB functions as a direct oxygen sensor histidine kinase which is autophosphorylated, in the absence of oxygen, probably at the conserved histidine residue, and transfers its phosphate group probably to a conserved aspartate residue of NreC. NreB/NreC activates the expression of the nitrate (narGHJI) and nitrite (nir) reductase operons, as well as the putative nitrate transporter gene narT.</text>
</comment>
<keyword evidence="6" id="KW-0004">4Fe-4S</keyword>
<feature type="transmembrane region" description="Helical" evidence="16">
    <location>
        <begin position="94"/>
        <end position="112"/>
    </location>
</feature>
<gene>
    <name evidence="18" type="ORF">ACFFVI_11670</name>
</gene>
<dbReference type="InterPro" id="IPR003594">
    <property type="entry name" value="HATPase_dom"/>
</dbReference>
<protein>
    <recommendedName>
        <fullName evidence="5">Oxygen sensor histidine kinase NreB</fullName>
        <ecNumber evidence="4">2.7.13.3</ecNumber>
    </recommendedName>
    <alternativeName>
        <fullName evidence="15">Nitrogen regulation protein B</fullName>
    </alternativeName>
</protein>
<dbReference type="InterPro" id="IPR004358">
    <property type="entry name" value="Sig_transdc_His_kin-like_C"/>
</dbReference>
<keyword evidence="8" id="KW-0808">Transferase</keyword>
<dbReference type="PIRSF" id="PIRSF037434">
    <property type="entry name" value="STHK_ChrS"/>
    <property type="match status" value="1"/>
</dbReference>
<dbReference type="EC" id="2.7.13.3" evidence="4"/>
<dbReference type="Pfam" id="PF02518">
    <property type="entry name" value="HATPase_c"/>
    <property type="match status" value="1"/>
</dbReference>
<evidence type="ECO:0000256" key="13">
    <source>
        <dbReference type="ARBA" id="ARBA00023014"/>
    </source>
</evidence>
<dbReference type="Pfam" id="PF07730">
    <property type="entry name" value="HisKA_3"/>
    <property type="match status" value="1"/>
</dbReference>
<feature type="domain" description="Histidine kinase" evidence="17">
    <location>
        <begin position="178"/>
        <end position="378"/>
    </location>
</feature>
<dbReference type="EMBL" id="JBHMDM010000005">
    <property type="protein sequence ID" value="MFB9377626.1"/>
    <property type="molecule type" value="Genomic_DNA"/>
</dbReference>
<evidence type="ECO:0000256" key="3">
    <source>
        <dbReference type="ARBA" id="ARBA00004496"/>
    </source>
</evidence>
<keyword evidence="10 18" id="KW-0418">Kinase</keyword>
<evidence type="ECO:0000256" key="11">
    <source>
        <dbReference type="ARBA" id="ARBA00023004"/>
    </source>
</evidence>
<evidence type="ECO:0000256" key="10">
    <source>
        <dbReference type="ARBA" id="ARBA00022777"/>
    </source>
</evidence>
<evidence type="ECO:0000256" key="1">
    <source>
        <dbReference type="ARBA" id="ARBA00000085"/>
    </source>
</evidence>
<dbReference type="PROSITE" id="PS50109">
    <property type="entry name" value="HIS_KIN"/>
    <property type="match status" value="1"/>
</dbReference>
<keyword evidence="12" id="KW-0902">Two-component regulatory system</keyword>
<dbReference type="InterPro" id="IPR005467">
    <property type="entry name" value="His_kinase_dom"/>
</dbReference>
<keyword evidence="13" id="KW-0411">Iron-sulfur</keyword>
<keyword evidence="9" id="KW-0479">Metal-binding</keyword>
<evidence type="ECO:0000313" key="19">
    <source>
        <dbReference type="Proteomes" id="UP001589748"/>
    </source>
</evidence>
<keyword evidence="16" id="KW-0812">Transmembrane</keyword>
<evidence type="ECO:0000256" key="12">
    <source>
        <dbReference type="ARBA" id="ARBA00023012"/>
    </source>
</evidence>
<dbReference type="RefSeq" id="WP_380139343.1">
    <property type="nucleotide sequence ID" value="NZ_JBHLUI010000010.1"/>
</dbReference>
<reference evidence="18 19" key="1">
    <citation type="submission" date="2024-09" db="EMBL/GenBank/DDBJ databases">
        <authorList>
            <person name="Sun Q."/>
            <person name="Mori K."/>
        </authorList>
    </citation>
    <scope>NUCLEOTIDE SEQUENCE [LARGE SCALE GENOMIC DNA]</scope>
    <source>
        <strain evidence="18 19">TISTR 1856</strain>
    </source>
</reference>
<dbReference type="PANTHER" id="PTHR24421:SF62">
    <property type="entry name" value="SENSORY TRANSDUCTION HISTIDINE KINASE"/>
    <property type="match status" value="1"/>
</dbReference>
<organism evidence="18 19">
    <name type="scientific">Kineococcus gynurae</name>
    <dbReference type="NCBI Taxonomy" id="452979"/>
    <lineage>
        <taxon>Bacteria</taxon>
        <taxon>Bacillati</taxon>
        <taxon>Actinomycetota</taxon>
        <taxon>Actinomycetes</taxon>
        <taxon>Kineosporiales</taxon>
        <taxon>Kineosporiaceae</taxon>
        <taxon>Kineococcus</taxon>
    </lineage>
</organism>
<keyword evidence="16" id="KW-0472">Membrane</keyword>
<dbReference type="PRINTS" id="PR00344">
    <property type="entry name" value="BCTRLSENSOR"/>
</dbReference>
<dbReference type="Gene3D" id="1.20.5.1930">
    <property type="match status" value="1"/>
</dbReference>
<proteinExistence type="predicted"/>
<evidence type="ECO:0000256" key="8">
    <source>
        <dbReference type="ARBA" id="ARBA00022679"/>
    </source>
</evidence>
<evidence type="ECO:0000313" key="18">
    <source>
        <dbReference type="EMBL" id="MFB9377626.1"/>
    </source>
</evidence>
<dbReference type="GO" id="GO:0016301">
    <property type="term" value="F:kinase activity"/>
    <property type="evidence" value="ECO:0007669"/>
    <property type="project" value="UniProtKB-KW"/>
</dbReference>
<keyword evidence="11" id="KW-0408">Iron</keyword>
<feature type="transmembrane region" description="Helical" evidence="16">
    <location>
        <begin position="27"/>
        <end position="45"/>
    </location>
</feature>
<dbReference type="Gene3D" id="3.30.565.10">
    <property type="entry name" value="Histidine kinase-like ATPase, C-terminal domain"/>
    <property type="match status" value="1"/>
</dbReference>
<evidence type="ECO:0000256" key="9">
    <source>
        <dbReference type="ARBA" id="ARBA00022723"/>
    </source>
</evidence>
<name>A0ABV5LU53_9ACTN</name>
<comment type="subcellular location">
    <subcellularLocation>
        <location evidence="3">Cytoplasm</location>
    </subcellularLocation>
</comment>
<evidence type="ECO:0000256" key="7">
    <source>
        <dbReference type="ARBA" id="ARBA00022490"/>
    </source>
</evidence>
<dbReference type="InterPro" id="IPR050482">
    <property type="entry name" value="Sensor_HK_TwoCompSys"/>
</dbReference>
<dbReference type="PANTHER" id="PTHR24421">
    <property type="entry name" value="NITRATE/NITRITE SENSOR PROTEIN NARX-RELATED"/>
    <property type="match status" value="1"/>
</dbReference>
<dbReference type="SMART" id="SM00387">
    <property type="entry name" value="HATPase_c"/>
    <property type="match status" value="1"/>
</dbReference>
<dbReference type="SUPFAM" id="SSF55874">
    <property type="entry name" value="ATPase domain of HSP90 chaperone/DNA topoisomerase II/histidine kinase"/>
    <property type="match status" value="1"/>
</dbReference>
<keyword evidence="16" id="KW-1133">Transmembrane helix</keyword>
<feature type="transmembrane region" description="Helical" evidence="16">
    <location>
        <begin position="57"/>
        <end position="82"/>
    </location>
</feature>
<comment type="cofactor">
    <cofactor evidence="2">
        <name>[4Fe-4S] cluster</name>
        <dbReference type="ChEBI" id="CHEBI:49883"/>
    </cofactor>
</comment>
<dbReference type="Proteomes" id="UP001589748">
    <property type="component" value="Unassembled WGS sequence"/>
</dbReference>
<comment type="catalytic activity">
    <reaction evidence="1">
        <text>ATP + protein L-histidine = ADP + protein N-phospho-L-histidine.</text>
        <dbReference type="EC" id="2.7.13.3"/>
    </reaction>
</comment>
<comment type="caution">
    <text evidence="18">The sequence shown here is derived from an EMBL/GenBank/DDBJ whole genome shotgun (WGS) entry which is preliminary data.</text>
</comment>
<dbReference type="InterPro" id="IPR036890">
    <property type="entry name" value="HATPase_C_sf"/>
</dbReference>
<keyword evidence="7" id="KW-0963">Cytoplasm</keyword>
<sequence>MLVTGLHLLVAALLVLAVVQAPWSRPAEARLTTVVVLAFAAVYAAGSRRGRRPARWWLPTLVLAWILVTAVSVQGVWLMFPLSFLFLHLLPRRAGIPLVLVSAGVAVAGFALHEGRFSAAMVPGPLLGAAVAVGVVEGYRALYREGEANRRLLEQLRATQEDLAEAQHAAGVAAERERLAREIHDTLAQGFISIQLLLRAAERELPGSPDLARAHVEQARASAADNLAEARRFVAGLTPPALAEGTLVEALSTLCRTVSQRHGLRARFHLDGEPVRLPPTHEATLWRVAQTAVGNTVAHAAARNLDVTLSFLGDEVAVDVVDDGVGFDPSARRADPGDGTGFGLRSARDRAVVLGGSVEVGAAPGHGVALAIRLPLGRVGRGGAA</sequence>
<evidence type="ECO:0000256" key="6">
    <source>
        <dbReference type="ARBA" id="ARBA00022485"/>
    </source>
</evidence>
<keyword evidence="19" id="KW-1185">Reference proteome</keyword>
<evidence type="ECO:0000256" key="2">
    <source>
        <dbReference type="ARBA" id="ARBA00001966"/>
    </source>
</evidence>
<evidence type="ECO:0000256" key="16">
    <source>
        <dbReference type="SAM" id="Phobius"/>
    </source>
</evidence>